<comment type="caution">
    <text evidence="2">The sequence shown here is derived from an EMBL/GenBank/DDBJ whole genome shotgun (WGS) entry which is preliminary data.</text>
</comment>
<dbReference type="AlphaFoldDB" id="A0A7C2JXQ2"/>
<evidence type="ECO:0000256" key="1">
    <source>
        <dbReference type="SAM" id="SignalP"/>
    </source>
</evidence>
<keyword evidence="1" id="KW-0732">Signal</keyword>
<feature type="chain" id="PRO_5028384262" description="Thioredoxin domain-containing protein" evidence="1">
    <location>
        <begin position="25"/>
        <end position="264"/>
    </location>
</feature>
<protein>
    <recommendedName>
        <fullName evidence="3">Thioredoxin domain-containing protein</fullName>
    </recommendedName>
</protein>
<feature type="signal peptide" evidence="1">
    <location>
        <begin position="1"/>
        <end position="24"/>
    </location>
</feature>
<name>A0A7C2JXQ2_9PLAN</name>
<reference evidence="2" key="1">
    <citation type="journal article" date="2020" name="mSystems">
        <title>Genome- and Community-Level Interaction Insights into Carbon Utilization and Element Cycling Functions of Hydrothermarchaeota in Hydrothermal Sediment.</title>
        <authorList>
            <person name="Zhou Z."/>
            <person name="Liu Y."/>
            <person name="Xu W."/>
            <person name="Pan J."/>
            <person name="Luo Z.H."/>
            <person name="Li M."/>
        </authorList>
    </citation>
    <scope>NUCLEOTIDE SEQUENCE [LARGE SCALE GENOMIC DNA]</scope>
    <source>
        <strain evidence="2">SpSt-339</strain>
    </source>
</reference>
<evidence type="ECO:0008006" key="3">
    <source>
        <dbReference type="Google" id="ProtNLM"/>
    </source>
</evidence>
<evidence type="ECO:0000313" key="2">
    <source>
        <dbReference type="EMBL" id="HEN13979.1"/>
    </source>
</evidence>
<proteinExistence type="predicted"/>
<organism evidence="2">
    <name type="scientific">Schlesneria paludicola</name>
    <dbReference type="NCBI Taxonomy" id="360056"/>
    <lineage>
        <taxon>Bacteria</taxon>
        <taxon>Pseudomonadati</taxon>
        <taxon>Planctomycetota</taxon>
        <taxon>Planctomycetia</taxon>
        <taxon>Planctomycetales</taxon>
        <taxon>Planctomycetaceae</taxon>
        <taxon>Schlesneria</taxon>
    </lineage>
</organism>
<gene>
    <name evidence="2" type="ORF">ENQ76_00730</name>
</gene>
<sequence length="264" mass="28463">MKNHTLLPLCLLGTCLAFGNIASAQQPGGLSPLQTTLNESTEAGKFTFIVFHRDSGESTRSLHQQAQAGTAPHGERAIVTTARVDDPAERSLVEKFGISRAPMPMAVVVAPNGAVTGLFPRTISEEQIAAAIVPPTMMRCMKELQAQKLVFVCLTRTDQVEVPQGVQAVQQFPQFKDRIALVGMRLDDPAEARFYQQMKLDPRQIKGPHAVLIAPPGVLVGQFDSQAAAEQIAAAIHQAGKCCEDANCKHNHAPQTTRPATSPR</sequence>
<accession>A0A7C2JXQ2</accession>
<dbReference type="EMBL" id="DSOK01000021">
    <property type="protein sequence ID" value="HEN13979.1"/>
    <property type="molecule type" value="Genomic_DNA"/>
</dbReference>